<evidence type="ECO:0000256" key="9">
    <source>
        <dbReference type="SAM" id="Phobius"/>
    </source>
</evidence>
<gene>
    <name evidence="10" type="ORF">PG997_009041</name>
</gene>
<evidence type="ECO:0000256" key="1">
    <source>
        <dbReference type="ARBA" id="ARBA00001946"/>
    </source>
</evidence>
<evidence type="ECO:0008006" key="12">
    <source>
        <dbReference type="Google" id="ProtNLM"/>
    </source>
</evidence>
<comment type="pathway">
    <text evidence="3">Secondary metabolite biosynthesis; terpenoid biosynthesis.</text>
</comment>
<dbReference type="CDD" id="cd13959">
    <property type="entry name" value="PT_UbiA_COQ2"/>
    <property type="match status" value="1"/>
</dbReference>
<evidence type="ECO:0000313" key="10">
    <source>
        <dbReference type="EMBL" id="KAK8074378.1"/>
    </source>
</evidence>
<dbReference type="InterPro" id="IPR000537">
    <property type="entry name" value="UbiA_prenyltransferase"/>
</dbReference>
<comment type="subcellular location">
    <subcellularLocation>
        <location evidence="2">Membrane</location>
        <topology evidence="2">Multi-pass membrane protein</topology>
    </subcellularLocation>
</comment>
<dbReference type="InterPro" id="IPR039653">
    <property type="entry name" value="Prenyltransferase"/>
</dbReference>
<dbReference type="InterPro" id="IPR044878">
    <property type="entry name" value="UbiA_sf"/>
</dbReference>
<reference evidence="10 11" key="1">
    <citation type="submission" date="2023-01" db="EMBL/GenBank/DDBJ databases">
        <title>Analysis of 21 Apiospora genomes using comparative genomics revels a genus with tremendous synthesis potential of carbohydrate active enzymes and secondary metabolites.</title>
        <authorList>
            <person name="Sorensen T."/>
        </authorList>
    </citation>
    <scope>NUCLEOTIDE SEQUENCE [LARGE SCALE GENOMIC DNA]</scope>
    <source>
        <strain evidence="10 11">CBS 114990</strain>
    </source>
</reference>
<feature type="transmembrane region" description="Helical" evidence="9">
    <location>
        <begin position="128"/>
        <end position="149"/>
    </location>
</feature>
<keyword evidence="7 9" id="KW-1133">Transmembrane helix</keyword>
<dbReference type="RefSeq" id="XP_066665318.1">
    <property type="nucleotide sequence ID" value="XM_066813356.1"/>
</dbReference>
<feature type="transmembrane region" description="Helical" evidence="9">
    <location>
        <begin position="64"/>
        <end position="82"/>
    </location>
</feature>
<keyword evidence="11" id="KW-1185">Reference proteome</keyword>
<feature type="transmembrane region" description="Helical" evidence="9">
    <location>
        <begin position="156"/>
        <end position="176"/>
    </location>
</feature>
<keyword evidence="8 9" id="KW-0472">Membrane</keyword>
<proteinExistence type="inferred from homology"/>
<feature type="transmembrane region" description="Helical" evidence="9">
    <location>
        <begin position="259"/>
        <end position="279"/>
    </location>
</feature>
<dbReference type="InterPro" id="IPR030470">
    <property type="entry name" value="UbiA_prenylTrfase_CS"/>
</dbReference>
<feature type="transmembrane region" description="Helical" evidence="9">
    <location>
        <begin position="231"/>
        <end position="253"/>
    </location>
</feature>
<keyword evidence="6 9" id="KW-0812">Transmembrane</keyword>
<sequence length="314" mass="34272">MAVKVGEKKNASASDGSNHDLVRGVWQLMRFHTFEGLSTSSIGWLALFFYAMQQDLSFDSVRQAFIGILACYHMTHGIFCLWNDICDRDFDGKVARTRKRPLPSGMVTLNEAVTVFIAGLVASLGVTYVLLGQDVTLVMVPIWGLSFIYPLCKRVIWAPQVVLGLTMALCVLPPWVAVGNIDSPGANLLPASLFGAIFCWLVYLDLIYASQDRPDDEKAGVKSLAVFLGDNLKAGLTVLGVFQVAFFTLAAFAASASNFMWTFGIAVWAASVPWSILSLDPRDRNSGGRIFLVNALLGIYMAVVSGIDVWRSAQ</sequence>
<evidence type="ECO:0000256" key="7">
    <source>
        <dbReference type="ARBA" id="ARBA00022989"/>
    </source>
</evidence>
<comment type="cofactor">
    <cofactor evidence="1">
        <name>Mg(2+)</name>
        <dbReference type="ChEBI" id="CHEBI:18420"/>
    </cofactor>
</comment>
<dbReference type="Gene3D" id="1.10.357.140">
    <property type="entry name" value="UbiA prenyltransferase"/>
    <property type="match status" value="1"/>
</dbReference>
<protein>
    <recommendedName>
        <fullName evidence="12">Prenyltransferase</fullName>
    </recommendedName>
</protein>
<feature type="transmembrane region" description="Helical" evidence="9">
    <location>
        <begin position="291"/>
        <end position="310"/>
    </location>
</feature>
<evidence type="ECO:0000256" key="4">
    <source>
        <dbReference type="ARBA" id="ARBA00005985"/>
    </source>
</evidence>
<dbReference type="PANTHER" id="PTHR11048">
    <property type="entry name" value="PRENYLTRANSFERASES"/>
    <property type="match status" value="1"/>
</dbReference>
<keyword evidence="5" id="KW-0808">Transferase</keyword>
<evidence type="ECO:0000256" key="2">
    <source>
        <dbReference type="ARBA" id="ARBA00004141"/>
    </source>
</evidence>
<evidence type="ECO:0000256" key="6">
    <source>
        <dbReference type="ARBA" id="ARBA00022692"/>
    </source>
</evidence>
<evidence type="ECO:0000256" key="3">
    <source>
        <dbReference type="ARBA" id="ARBA00004721"/>
    </source>
</evidence>
<dbReference type="PROSITE" id="PS00943">
    <property type="entry name" value="UBIA"/>
    <property type="match status" value="1"/>
</dbReference>
<evidence type="ECO:0000256" key="8">
    <source>
        <dbReference type="ARBA" id="ARBA00023136"/>
    </source>
</evidence>
<evidence type="ECO:0000256" key="5">
    <source>
        <dbReference type="ARBA" id="ARBA00022679"/>
    </source>
</evidence>
<evidence type="ECO:0000313" key="11">
    <source>
        <dbReference type="Proteomes" id="UP001433268"/>
    </source>
</evidence>
<feature type="transmembrane region" description="Helical" evidence="9">
    <location>
        <begin position="188"/>
        <end position="210"/>
    </location>
</feature>
<organism evidence="10 11">
    <name type="scientific">Apiospora hydei</name>
    <dbReference type="NCBI Taxonomy" id="1337664"/>
    <lineage>
        <taxon>Eukaryota</taxon>
        <taxon>Fungi</taxon>
        <taxon>Dikarya</taxon>
        <taxon>Ascomycota</taxon>
        <taxon>Pezizomycotina</taxon>
        <taxon>Sordariomycetes</taxon>
        <taxon>Xylariomycetidae</taxon>
        <taxon>Amphisphaeriales</taxon>
        <taxon>Apiosporaceae</taxon>
        <taxon>Apiospora</taxon>
    </lineage>
</organism>
<dbReference type="EMBL" id="JAQQWN010000007">
    <property type="protein sequence ID" value="KAK8074378.1"/>
    <property type="molecule type" value="Genomic_DNA"/>
</dbReference>
<feature type="transmembrane region" description="Helical" evidence="9">
    <location>
        <begin position="33"/>
        <end position="52"/>
    </location>
</feature>
<dbReference type="Gene3D" id="1.20.120.1780">
    <property type="entry name" value="UbiA prenyltransferase"/>
    <property type="match status" value="1"/>
</dbReference>
<dbReference type="GeneID" id="92046416"/>
<feature type="transmembrane region" description="Helical" evidence="9">
    <location>
        <begin position="102"/>
        <end position="122"/>
    </location>
</feature>
<dbReference type="Pfam" id="PF01040">
    <property type="entry name" value="UbiA"/>
    <property type="match status" value="1"/>
</dbReference>
<dbReference type="PANTHER" id="PTHR11048:SF28">
    <property type="entry name" value="4-HYDROXYBENZOATE POLYPRENYLTRANSFERASE, MITOCHONDRIAL"/>
    <property type="match status" value="1"/>
</dbReference>
<dbReference type="Proteomes" id="UP001433268">
    <property type="component" value="Unassembled WGS sequence"/>
</dbReference>
<accession>A0ABR1VT24</accession>
<name>A0ABR1VT24_9PEZI</name>
<comment type="similarity">
    <text evidence="4">Belongs to the UbiA prenyltransferase family.</text>
</comment>
<comment type="caution">
    <text evidence="10">The sequence shown here is derived from an EMBL/GenBank/DDBJ whole genome shotgun (WGS) entry which is preliminary data.</text>
</comment>